<dbReference type="EMBL" id="BLYJ01000010">
    <property type="protein sequence ID" value="GFO87952.1"/>
    <property type="molecule type" value="Genomic_DNA"/>
</dbReference>
<gene>
    <name evidence="2" type="ORF">BUFA31_11160</name>
</gene>
<dbReference type="Proteomes" id="UP000620147">
    <property type="component" value="Unassembled WGS sequence"/>
</dbReference>
<keyword evidence="1" id="KW-0812">Transmembrane</keyword>
<evidence type="ECO:0000256" key="1">
    <source>
        <dbReference type="SAM" id="Phobius"/>
    </source>
</evidence>
<proteinExistence type="predicted"/>
<reference evidence="2 3" key="1">
    <citation type="submission" date="2020-06" db="EMBL/GenBank/DDBJ databases">
        <title>Characterization of fructooligosaccharide metabolism and fructooligosaccharide-degrading enzymes in human commensal butyrate producers.</title>
        <authorList>
            <person name="Tanno H."/>
            <person name="Fujii T."/>
            <person name="Hirano K."/>
            <person name="Maeno S."/>
            <person name="Tonozuka T."/>
            <person name="Sakamoto M."/>
            <person name="Ohkuma M."/>
            <person name="Tochio T."/>
            <person name="Endo A."/>
        </authorList>
    </citation>
    <scope>NUCLEOTIDE SEQUENCE [LARGE SCALE GENOMIC DNA]</scope>
    <source>
        <strain evidence="2 3">JCM 31056</strain>
    </source>
</reference>
<keyword evidence="1" id="KW-0472">Membrane</keyword>
<comment type="caution">
    <text evidence="2">The sequence shown here is derived from an EMBL/GenBank/DDBJ whole genome shotgun (WGS) entry which is preliminary data.</text>
</comment>
<protein>
    <submittedName>
        <fullName evidence="2">Uncharacterized protein</fullName>
    </submittedName>
</protein>
<evidence type="ECO:0000313" key="3">
    <source>
        <dbReference type="Proteomes" id="UP000620147"/>
    </source>
</evidence>
<evidence type="ECO:0000313" key="2">
    <source>
        <dbReference type="EMBL" id="GFO87952.1"/>
    </source>
</evidence>
<organism evidence="2 3">
    <name type="scientific">Butyricicoccus faecihominis</name>
    <dbReference type="NCBI Taxonomy" id="1712515"/>
    <lineage>
        <taxon>Bacteria</taxon>
        <taxon>Bacillati</taxon>
        <taxon>Bacillota</taxon>
        <taxon>Clostridia</taxon>
        <taxon>Eubacteriales</taxon>
        <taxon>Butyricicoccaceae</taxon>
        <taxon>Butyricicoccus</taxon>
    </lineage>
</organism>
<accession>A0ABQ1DZ24</accession>
<keyword evidence="3" id="KW-1185">Reference proteome</keyword>
<name>A0ABQ1DZ24_9FIRM</name>
<keyword evidence="1" id="KW-1133">Transmembrane helix</keyword>
<feature type="transmembrane region" description="Helical" evidence="1">
    <location>
        <begin position="72"/>
        <end position="92"/>
    </location>
</feature>
<sequence>MIYGPYMHRRKFKTKKAARIVRYNYNARPGKCIVILRIAFALCLTALAAMGCRMLYLDRAAKMAQVAYCPSVPELAITAALVCATLLLLCLIERLGSRRKRG</sequence>